<reference evidence="1" key="1">
    <citation type="submission" date="2015-07" db="EMBL/GenBank/DDBJ databases">
        <title>Draft Genome Sequences of Anaerolinea thermolimosa IMO-1, Bellilinea caldifistulae GOMI-1, Leptolinea tardivitalis YMTK-2, Levilinea saccharolytica KIBI-1,Longilinea arvoryzae KOME-1, Previously Described as Members of the Anaerolineaceae (Chloroflexi).</title>
        <authorList>
            <person name="Sekiguchi Y."/>
            <person name="Ohashi A."/>
            <person name="Matsuura N."/>
            <person name="Tourlousse M.D."/>
        </authorList>
    </citation>
    <scope>NUCLEOTIDE SEQUENCE [LARGE SCALE GENOMIC DNA]</scope>
    <source>
        <strain evidence="1">KOME-1</strain>
    </source>
</reference>
<dbReference type="EMBL" id="DF967972">
    <property type="protein sequence ID" value="GAP15765.1"/>
    <property type="molecule type" value="Genomic_DNA"/>
</dbReference>
<gene>
    <name evidence="1" type="ORF">LARV_03557</name>
</gene>
<dbReference type="Proteomes" id="UP000055060">
    <property type="component" value="Unassembled WGS sequence"/>
</dbReference>
<proteinExistence type="predicted"/>
<evidence type="ECO:0000313" key="2">
    <source>
        <dbReference type="Proteomes" id="UP000055060"/>
    </source>
</evidence>
<sequence length="46" mass="5332">MRNRRVIAYDPYLSPAKVAELGVELVAWMDGKRPERVYNAKTLWPA</sequence>
<accession>A0A0S7BPK2</accession>
<protein>
    <submittedName>
        <fullName evidence="1">Uncharacterized protein</fullName>
    </submittedName>
</protein>
<evidence type="ECO:0000313" key="1">
    <source>
        <dbReference type="EMBL" id="GAP15765.1"/>
    </source>
</evidence>
<keyword evidence="2" id="KW-1185">Reference proteome</keyword>
<name>A0A0S7BPK2_9CHLR</name>
<organism evidence="1">
    <name type="scientific">Longilinea arvoryzae</name>
    <dbReference type="NCBI Taxonomy" id="360412"/>
    <lineage>
        <taxon>Bacteria</taxon>
        <taxon>Bacillati</taxon>
        <taxon>Chloroflexota</taxon>
        <taxon>Anaerolineae</taxon>
        <taxon>Anaerolineales</taxon>
        <taxon>Anaerolineaceae</taxon>
        <taxon>Longilinea</taxon>
    </lineage>
</organism>
<dbReference type="AlphaFoldDB" id="A0A0S7BPK2"/>